<dbReference type="Pfam" id="PF05843">
    <property type="entry name" value="Suf"/>
    <property type="match status" value="1"/>
</dbReference>
<feature type="compositionally biased region" description="Basic and acidic residues" evidence="4">
    <location>
        <begin position="112"/>
        <end position="123"/>
    </location>
</feature>
<evidence type="ECO:0000259" key="5">
    <source>
        <dbReference type="Pfam" id="PF05843"/>
    </source>
</evidence>
<dbReference type="GO" id="GO:0180010">
    <property type="term" value="P:co-transcriptional mRNA 3'-end processing, cleavage and polyadenylation pathway"/>
    <property type="evidence" value="ECO:0007669"/>
    <property type="project" value="UniProtKB-UniRule"/>
</dbReference>
<name>A0AAN4YIS9_ASPOZ</name>
<protein>
    <recommendedName>
        <fullName evidence="3">mRNA 3'-end-processing protein RNA14</fullName>
    </recommendedName>
</protein>
<proteinExistence type="predicted"/>
<dbReference type="GO" id="GO:0005634">
    <property type="term" value="C:nucleus"/>
    <property type="evidence" value="ECO:0007669"/>
    <property type="project" value="UniProtKB-SubCell"/>
</dbReference>
<organism evidence="6 7">
    <name type="scientific">Aspergillus oryzae</name>
    <name type="common">Yellow koji mold</name>
    <dbReference type="NCBI Taxonomy" id="5062"/>
    <lineage>
        <taxon>Eukaryota</taxon>
        <taxon>Fungi</taxon>
        <taxon>Dikarya</taxon>
        <taxon>Ascomycota</taxon>
        <taxon>Pezizomycotina</taxon>
        <taxon>Eurotiomycetes</taxon>
        <taxon>Eurotiomycetidae</taxon>
        <taxon>Eurotiales</taxon>
        <taxon>Aspergillaceae</taxon>
        <taxon>Aspergillus</taxon>
        <taxon>Aspergillus subgen. Circumdati</taxon>
    </lineage>
</organism>
<evidence type="ECO:0000313" key="7">
    <source>
        <dbReference type="Proteomes" id="UP001165205"/>
    </source>
</evidence>
<comment type="function">
    <text evidence="3">Component of the cleavage factor IA (CFIA) complex, which is involved in the endonucleolytic cleavage during polyadenylation-dependent pre-mRNA 3'-end formation.</text>
</comment>
<accession>A0AAN4YIS9</accession>
<feature type="domain" description="Suppressor of forked" evidence="5">
    <location>
        <begin position="7"/>
        <end position="68"/>
    </location>
</feature>
<comment type="caution">
    <text evidence="6">The sequence shown here is derived from an EMBL/GenBank/DDBJ whole genome shotgun (WGS) entry which is preliminary data.</text>
</comment>
<keyword evidence="2 3" id="KW-0539">Nucleus</keyword>
<gene>
    <name evidence="6" type="ORF">Aory04_000619900</name>
</gene>
<dbReference type="EMBL" id="BSYA01000065">
    <property type="protein sequence ID" value="GMG30065.1"/>
    <property type="molecule type" value="Genomic_DNA"/>
</dbReference>
<dbReference type="InterPro" id="IPR008847">
    <property type="entry name" value="Suf"/>
</dbReference>
<evidence type="ECO:0000313" key="6">
    <source>
        <dbReference type="EMBL" id="GMG30065.1"/>
    </source>
</evidence>
<keyword evidence="1" id="KW-0677">Repeat</keyword>
<keyword evidence="3" id="KW-0963">Cytoplasm</keyword>
<feature type="compositionally biased region" description="Polar residues" evidence="4">
    <location>
        <begin position="95"/>
        <end position="110"/>
    </location>
</feature>
<reference evidence="6" key="1">
    <citation type="submission" date="2023-04" db="EMBL/GenBank/DDBJ databases">
        <title>Aspergillus oryzae NBRC 4228.</title>
        <authorList>
            <person name="Ichikawa N."/>
            <person name="Sato H."/>
            <person name="Tonouchi N."/>
        </authorList>
    </citation>
    <scope>NUCLEOTIDE SEQUENCE</scope>
    <source>
        <strain evidence="6">NBRC 4228</strain>
    </source>
</reference>
<dbReference type="SUPFAM" id="SSF48452">
    <property type="entry name" value="TPR-like"/>
    <property type="match status" value="1"/>
</dbReference>
<dbReference type="PANTHER" id="PTHR19980:SF0">
    <property type="entry name" value="CLEAVAGE STIMULATION FACTOR SUBUNIT 3"/>
    <property type="match status" value="1"/>
</dbReference>
<dbReference type="GO" id="GO:0003729">
    <property type="term" value="F:mRNA binding"/>
    <property type="evidence" value="ECO:0007669"/>
    <property type="project" value="TreeGrafter"/>
</dbReference>
<feature type="compositionally biased region" description="Polar residues" evidence="4">
    <location>
        <begin position="147"/>
        <end position="165"/>
    </location>
</feature>
<dbReference type="Proteomes" id="UP001165205">
    <property type="component" value="Unassembled WGS sequence"/>
</dbReference>
<dbReference type="InterPro" id="IPR011990">
    <property type="entry name" value="TPR-like_helical_dom_sf"/>
</dbReference>
<feature type="region of interest" description="Disordered" evidence="4">
    <location>
        <begin position="67"/>
        <end position="166"/>
    </location>
</feature>
<evidence type="ECO:0000256" key="4">
    <source>
        <dbReference type="SAM" id="MobiDB-lite"/>
    </source>
</evidence>
<keyword evidence="3" id="KW-0507">mRNA processing</keyword>
<comment type="subcellular location">
    <subcellularLocation>
        <location evidence="3">Nucleus</location>
    </subcellularLocation>
    <subcellularLocation>
        <location evidence="3">Cytoplasm</location>
    </subcellularLocation>
    <text evidence="3">Nucleus and/or cytoplasm.</text>
</comment>
<dbReference type="Gene3D" id="1.25.40.1040">
    <property type="match status" value="1"/>
</dbReference>
<evidence type="ECO:0000256" key="3">
    <source>
        <dbReference type="RuleBase" id="RU369035"/>
    </source>
</evidence>
<dbReference type="InterPro" id="IPR045243">
    <property type="entry name" value="Rna14-like"/>
</dbReference>
<evidence type="ECO:0000256" key="2">
    <source>
        <dbReference type="ARBA" id="ARBA00023242"/>
    </source>
</evidence>
<dbReference type="PANTHER" id="PTHR19980">
    <property type="entry name" value="RNA CLEAVAGE STIMULATION FACTOR"/>
    <property type="match status" value="1"/>
</dbReference>
<dbReference type="AlphaFoldDB" id="A0AAN4YIS9"/>
<sequence length="259" mass="29324">MTVRKLASNPENVHKTKPIFAFLHEYESRYGDLVQVINLENRMRELFPEDPTLEQFAHRYSSPAFDPTVVRPIISPSQTRPKTAFPTEQPVSRHGTPSSRYPDASVTNSPKRPLEDFDDEMNRPRKFIRADSPLKTTQRRQLDPPKRTQQVISNQTGSQFRSQGSPAPLPRDIVYLLSIIPSASAYNAGRFSPEKLVDLIRRIDMPTSISQIPLPPSVRGLGFPGTSLVPCNLLTTPLFLLMLIAFDRCLSPTVIYQRI</sequence>
<dbReference type="GO" id="GO:0005737">
    <property type="term" value="C:cytoplasm"/>
    <property type="evidence" value="ECO:0007669"/>
    <property type="project" value="UniProtKB-SubCell"/>
</dbReference>
<evidence type="ECO:0000256" key="1">
    <source>
        <dbReference type="ARBA" id="ARBA00022737"/>
    </source>
</evidence>